<dbReference type="EMBL" id="MBFS01000302">
    <property type="protein sequence ID" value="PVV02911.1"/>
    <property type="molecule type" value="Genomic_DNA"/>
</dbReference>
<reference evidence="2 3" key="1">
    <citation type="journal article" date="2018" name="MBio">
        <title>Comparative Genomics Reveals the Core Gene Toolbox for the Fungus-Insect Symbiosis.</title>
        <authorList>
            <person name="Wang Y."/>
            <person name="Stata M."/>
            <person name="Wang W."/>
            <person name="Stajich J.E."/>
            <person name="White M.M."/>
            <person name="Moncalvo J.M."/>
        </authorList>
    </citation>
    <scope>NUCLEOTIDE SEQUENCE [LARGE SCALE GENOMIC DNA]</scope>
    <source>
        <strain evidence="2 3">SC-DP-2</strain>
    </source>
</reference>
<protein>
    <submittedName>
        <fullName evidence="2">Uncharacterized protein</fullName>
    </submittedName>
</protein>
<keyword evidence="3" id="KW-1185">Reference proteome</keyword>
<feature type="region of interest" description="Disordered" evidence="1">
    <location>
        <begin position="175"/>
        <end position="194"/>
    </location>
</feature>
<evidence type="ECO:0000256" key="1">
    <source>
        <dbReference type="SAM" id="MobiDB-lite"/>
    </source>
</evidence>
<evidence type="ECO:0000313" key="2">
    <source>
        <dbReference type="EMBL" id="PVV02911.1"/>
    </source>
</evidence>
<proteinExistence type="predicted"/>
<feature type="compositionally biased region" description="Acidic residues" evidence="1">
    <location>
        <begin position="178"/>
        <end position="188"/>
    </location>
</feature>
<sequence length="236" mass="26668">MMNEHILNVDAHNDNEDDLAFESRAHTNAMFLSQLSKKYINGPRNRGYTRIYISGIKRKGYGAIRSALSYLGFNLREILNLKFVGKSTLEFTFKGQDNSEKFIDHLNEVGLFQLRGLINPRILRGLSPETLERRGFSKRLASIVGISHAELLFSSGHALQQSSEQLPAFMELSQLDSQPEEPAGEDQGPDQNNCTLVDQDKAENNSIQYSDDFLEFESDISSVFGTKLLKSLLVYR</sequence>
<dbReference type="Proteomes" id="UP000245609">
    <property type="component" value="Unassembled WGS sequence"/>
</dbReference>
<gene>
    <name evidence="2" type="ORF">BB560_002624</name>
</gene>
<accession>A0A2T9ZE98</accession>
<comment type="caution">
    <text evidence="2">The sequence shown here is derived from an EMBL/GenBank/DDBJ whole genome shotgun (WGS) entry which is preliminary data.</text>
</comment>
<organism evidence="2 3">
    <name type="scientific">Smittium megazygosporum</name>
    <dbReference type="NCBI Taxonomy" id="133381"/>
    <lineage>
        <taxon>Eukaryota</taxon>
        <taxon>Fungi</taxon>
        <taxon>Fungi incertae sedis</taxon>
        <taxon>Zoopagomycota</taxon>
        <taxon>Kickxellomycotina</taxon>
        <taxon>Harpellomycetes</taxon>
        <taxon>Harpellales</taxon>
        <taxon>Legeriomycetaceae</taxon>
        <taxon>Smittium</taxon>
    </lineage>
</organism>
<evidence type="ECO:0000313" key="3">
    <source>
        <dbReference type="Proteomes" id="UP000245609"/>
    </source>
</evidence>
<dbReference type="AlphaFoldDB" id="A0A2T9ZE98"/>
<name>A0A2T9ZE98_9FUNG</name>